<keyword evidence="1" id="KW-0812">Transmembrane</keyword>
<gene>
    <name evidence="2" type="ORF">PSDVSF_20800</name>
</gene>
<feature type="transmembrane region" description="Helical" evidence="1">
    <location>
        <begin position="12"/>
        <end position="32"/>
    </location>
</feature>
<keyword evidence="1" id="KW-1133">Transmembrane helix</keyword>
<sequence>MRPLLGFLFKREVVLVAFLLIKGVAAMLNGLQNNTTEAWGMGILMLLTYSVIVWFAYKRQRISIWAISILMIYDAAGAVIGGWQHFNTAPAVGVIGLIVGLYITFGAMVIFSGRHQSV</sequence>
<name>A0ABM7P7C7_9BACT</name>
<keyword evidence="3" id="KW-1185">Reference proteome</keyword>
<dbReference type="RefSeq" id="WP_229590826.1">
    <property type="nucleotide sequence ID" value="NZ_AP024485.1"/>
</dbReference>
<feature type="transmembrane region" description="Helical" evidence="1">
    <location>
        <begin position="38"/>
        <end position="57"/>
    </location>
</feature>
<evidence type="ECO:0000313" key="2">
    <source>
        <dbReference type="EMBL" id="BCS88838.1"/>
    </source>
</evidence>
<evidence type="ECO:0000256" key="1">
    <source>
        <dbReference type="SAM" id="Phobius"/>
    </source>
</evidence>
<protein>
    <submittedName>
        <fullName evidence="2">Uncharacterized protein</fullName>
    </submittedName>
</protein>
<proteinExistence type="predicted"/>
<organism evidence="2 3">
    <name type="scientific">Pseudodesulfovibrio sediminis</name>
    <dbReference type="NCBI Taxonomy" id="2810563"/>
    <lineage>
        <taxon>Bacteria</taxon>
        <taxon>Pseudomonadati</taxon>
        <taxon>Thermodesulfobacteriota</taxon>
        <taxon>Desulfovibrionia</taxon>
        <taxon>Desulfovibrionales</taxon>
        <taxon>Desulfovibrionaceae</taxon>
    </lineage>
</organism>
<keyword evidence="1" id="KW-0472">Membrane</keyword>
<feature type="transmembrane region" description="Helical" evidence="1">
    <location>
        <begin position="64"/>
        <end position="83"/>
    </location>
</feature>
<dbReference type="Proteomes" id="UP001053296">
    <property type="component" value="Chromosome"/>
</dbReference>
<accession>A0ABM7P7C7</accession>
<evidence type="ECO:0000313" key="3">
    <source>
        <dbReference type="Proteomes" id="UP001053296"/>
    </source>
</evidence>
<feature type="transmembrane region" description="Helical" evidence="1">
    <location>
        <begin position="89"/>
        <end position="111"/>
    </location>
</feature>
<dbReference type="EMBL" id="AP024485">
    <property type="protein sequence ID" value="BCS88838.1"/>
    <property type="molecule type" value="Genomic_DNA"/>
</dbReference>
<reference evidence="2" key="1">
    <citation type="journal article" date="2022" name="Arch. Microbiol.">
        <title>Pseudodesulfovibrio sediminis sp. nov., a mesophilic and neutrophilic sulfate-reducing bacterium isolated from sediment of a brackish lake.</title>
        <authorList>
            <person name="Takahashi A."/>
            <person name="Kojima H."/>
            <person name="Watanabe M."/>
            <person name="Fukui M."/>
        </authorList>
    </citation>
    <scope>NUCLEOTIDE SEQUENCE</scope>
    <source>
        <strain evidence="2">SF6</strain>
    </source>
</reference>